<comment type="caution">
    <text evidence="2">The sequence shown here is derived from an EMBL/GenBank/DDBJ whole genome shotgun (WGS) entry which is preliminary data.</text>
</comment>
<name>A0A8T2CCE0_9BRAS</name>
<sequence>MAKANVFLLSIVLMASLASLSHGLVLNGLVIGTIQVRGVLRCTLTGVQNAPPISAATVFLTCGGSSTNLGQALTNPAGAFFIVARILDTALFDPSTCIVRVRLPVATCSVFPPDGVVSATTSLVSVVQTNLGNIANFVTGPFISL</sequence>
<reference evidence="2 3" key="1">
    <citation type="submission" date="2020-12" db="EMBL/GenBank/DDBJ databases">
        <title>Concerted genomic and epigenomic changes stabilize Arabidopsis allopolyploids.</title>
        <authorList>
            <person name="Chen Z."/>
        </authorList>
    </citation>
    <scope>NUCLEOTIDE SEQUENCE [LARGE SCALE GENOMIC DNA]</scope>
    <source>
        <strain evidence="2">Allo738</strain>
        <tissue evidence="2">Leaf</tissue>
    </source>
</reference>
<evidence type="ECO:0000313" key="3">
    <source>
        <dbReference type="Proteomes" id="UP000694240"/>
    </source>
</evidence>
<gene>
    <name evidence="2" type="ORF">ISN45_Aa01g018420</name>
</gene>
<dbReference type="PANTHER" id="PTHR34458">
    <property type="entry name" value="POLLEN OLE E 1 ALLERGEN AND EXTENSIN FAMILY PROTEIN-RELATED"/>
    <property type="match status" value="1"/>
</dbReference>
<evidence type="ECO:0008006" key="4">
    <source>
        <dbReference type="Google" id="ProtNLM"/>
    </source>
</evidence>
<protein>
    <recommendedName>
        <fullName evidence="4">Pollen Ole e 1 allergen and extensin family protein</fullName>
    </recommendedName>
</protein>
<feature type="chain" id="PRO_5035870993" description="Pollen Ole e 1 allergen and extensin family protein" evidence="1">
    <location>
        <begin position="24"/>
        <end position="145"/>
    </location>
</feature>
<accession>A0A8T2CCE0</accession>
<keyword evidence="1" id="KW-0732">Signal</keyword>
<evidence type="ECO:0000313" key="2">
    <source>
        <dbReference type="EMBL" id="KAG7593001.1"/>
    </source>
</evidence>
<dbReference type="AlphaFoldDB" id="A0A8T2CCE0"/>
<organism evidence="2 3">
    <name type="scientific">Arabidopsis thaliana x Arabidopsis arenosa</name>
    <dbReference type="NCBI Taxonomy" id="1240361"/>
    <lineage>
        <taxon>Eukaryota</taxon>
        <taxon>Viridiplantae</taxon>
        <taxon>Streptophyta</taxon>
        <taxon>Embryophyta</taxon>
        <taxon>Tracheophyta</taxon>
        <taxon>Spermatophyta</taxon>
        <taxon>Magnoliopsida</taxon>
        <taxon>eudicotyledons</taxon>
        <taxon>Gunneridae</taxon>
        <taxon>Pentapetalae</taxon>
        <taxon>rosids</taxon>
        <taxon>malvids</taxon>
        <taxon>Brassicales</taxon>
        <taxon>Brassicaceae</taxon>
        <taxon>Camelineae</taxon>
        <taxon>Arabidopsis</taxon>
    </lineage>
</organism>
<dbReference type="InterPro" id="IPR040404">
    <property type="entry name" value="Phylloplanin-like"/>
</dbReference>
<evidence type="ECO:0000256" key="1">
    <source>
        <dbReference type="SAM" id="SignalP"/>
    </source>
</evidence>
<dbReference type="EMBL" id="JAEFBK010000006">
    <property type="protein sequence ID" value="KAG7593001.1"/>
    <property type="molecule type" value="Genomic_DNA"/>
</dbReference>
<keyword evidence="3" id="KW-1185">Reference proteome</keyword>
<proteinExistence type="predicted"/>
<feature type="signal peptide" evidence="1">
    <location>
        <begin position="1"/>
        <end position="23"/>
    </location>
</feature>
<dbReference type="PANTHER" id="PTHR34458:SF15">
    <property type="entry name" value="POLLEN OLE E 1 ALLERGEN AND EXTENSIN FAMILY PROTEIN"/>
    <property type="match status" value="1"/>
</dbReference>
<dbReference type="Proteomes" id="UP000694240">
    <property type="component" value="Chromosome 6"/>
</dbReference>